<evidence type="ECO:0000313" key="8">
    <source>
        <dbReference type="EMBL" id="TDQ82405.1"/>
    </source>
</evidence>
<comment type="similarity">
    <text evidence="5">Belongs to the HrcA family.</text>
</comment>
<dbReference type="GO" id="GO:0045892">
    <property type="term" value="P:negative regulation of DNA-templated transcription"/>
    <property type="evidence" value="ECO:0007669"/>
    <property type="project" value="UniProtKB-UniRule"/>
</dbReference>
<proteinExistence type="inferred from homology"/>
<dbReference type="AlphaFoldDB" id="A0A4R6WXR2"/>
<dbReference type="InterPro" id="IPR002571">
    <property type="entry name" value="HrcA"/>
</dbReference>
<reference evidence="8 9" key="1">
    <citation type="submission" date="2019-03" db="EMBL/GenBank/DDBJ databases">
        <title>Genomic Encyclopedia of Type Strains, Phase III (KMG-III): the genomes of soil and plant-associated and newly described type strains.</title>
        <authorList>
            <person name="Whitman W."/>
        </authorList>
    </citation>
    <scope>NUCLEOTIDE SEQUENCE [LARGE SCALE GENOMIC DNA]</scope>
    <source>
        <strain evidence="8 9">CGMCC 1.7660</strain>
    </source>
</reference>
<dbReference type="SUPFAM" id="SSF46785">
    <property type="entry name" value="Winged helix' DNA-binding domain"/>
    <property type="match status" value="1"/>
</dbReference>
<dbReference type="InterPro" id="IPR023120">
    <property type="entry name" value="WHTH_transcript_rep_HrcA_IDD"/>
</dbReference>
<dbReference type="Proteomes" id="UP000295783">
    <property type="component" value="Unassembled WGS sequence"/>
</dbReference>
<keyword evidence="9" id="KW-1185">Reference proteome</keyword>
<dbReference type="RefSeq" id="WP_133613689.1">
    <property type="nucleotide sequence ID" value="NZ_SNYW01000008.1"/>
</dbReference>
<dbReference type="OrthoDB" id="9783139at2"/>
<keyword evidence="4 5" id="KW-0804">Transcription</keyword>
<feature type="compositionally biased region" description="Polar residues" evidence="6">
    <location>
        <begin position="1"/>
        <end position="16"/>
    </location>
</feature>
<evidence type="ECO:0000256" key="5">
    <source>
        <dbReference type="HAMAP-Rule" id="MF_00081"/>
    </source>
</evidence>
<accession>A0A4R6WXR2</accession>
<dbReference type="Gene3D" id="1.10.10.10">
    <property type="entry name" value="Winged helix-like DNA-binding domain superfamily/Winged helix DNA-binding domain"/>
    <property type="match status" value="1"/>
</dbReference>
<keyword evidence="3 5" id="KW-0346">Stress response</keyword>
<gene>
    <name evidence="5" type="primary">hrcA</name>
    <name evidence="8" type="ORF">A8950_2228</name>
</gene>
<dbReference type="EMBL" id="SNYW01000008">
    <property type="protein sequence ID" value="TDQ82405.1"/>
    <property type="molecule type" value="Genomic_DNA"/>
</dbReference>
<dbReference type="InterPro" id="IPR029016">
    <property type="entry name" value="GAF-like_dom_sf"/>
</dbReference>
<dbReference type="Gene3D" id="3.30.390.60">
    <property type="entry name" value="Heat-inducible transcription repressor hrca homolog, domain 3"/>
    <property type="match status" value="1"/>
</dbReference>
<name>A0A4R6WXR2_9PROT</name>
<evidence type="ECO:0000256" key="6">
    <source>
        <dbReference type="SAM" id="MobiDB-lite"/>
    </source>
</evidence>
<dbReference type="NCBIfam" id="TIGR00331">
    <property type="entry name" value="hrcA"/>
    <property type="match status" value="1"/>
</dbReference>
<dbReference type="PANTHER" id="PTHR34824">
    <property type="entry name" value="HEAT-INDUCIBLE TRANSCRIPTION REPRESSOR HRCA"/>
    <property type="match status" value="1"/>
</dbReference>
<keyword evidence="2 5" id="KW-0805">Transcription regulation</keyword>
<feature type="domain" description="Heat-inducible transcription repressor HrcA C-terminal" evidence="7">
    <location>
        <begin position="132"/>
        <end position="353"/>
    </location>
</feature>
<evidence type="ECO:0000313" key="9">
    <source>
        <dbReference type="Proteomes" id="UP000295783"/>
    </source>
</evidence>
<dbReference type="InterPro" id="IPR036390">
    <property type="entry name" value="WH_DNA-bd_sf"/>
</dbReference>
<comment type="function">
    <text evidence="5">Negative regulator of class I heat shock genes (grpE-dnaK-dnaJ and groELS operons). Prevents heat-shock induction of these operons.</text>
</comment>
<dbReference type="Gene3D" id="3.30.450.40">
    <property type="match status" value="1"/>
</dbReference>
<keyword evidence="1 5" id="KW-0678">Repressor</keyword>
<evidence type="ECO:0000256" key="4">
    <source>
        <dbReference type="ARBA" id="ARBA00023163"/>
    </source>
</evidence>
<dbReference type="PIRSF" id="PIRSF005485">
    <property type="entry name" value="HrcA"/>
    <property type="match status" value="1"/>
</dbReference>
<sequence length="368" mass="39471">MQFRQNSGNQSTSASIQHRPVLSEMSARSRDIFRTIVEAYVETGEPVGSRTLSRRLGQLTGGQLSPATIRNVMADLEELGLLFAPHTSAGRLPTELGLRLFVDGLMETGGLTEDERSSIDARCAAAGRSLPEVLDQATLMLSGLSRCAGMVVAPKTDRPLKHLEFVHLAPGRALVVMVTEGGMVENRIVDVPVGLPPSALIEATNYLTTRLAGRTLALGRDQILQELESERAALDALTKKVVEAGLASWSREDNSGALIVRGQAHLLEDVTGVADLERLRSLFAALEAKEQLLKLVEAAEVADGVQIFIGAESDLFGLAGCSAVISPYRDSQRRLIGAIGVIGPSRINYARIIPMVDYTAKVIGRILG</sequence>
<dbReference type="HAMAP" id="MF_00081">
    <property type="entry name" value="HrcA"/>
    <property type="match status" value="1"/>
</dbReference>
<dbReference type="SUPFAM" id="SSF55781">
    <property type="entry name" value="GAF domain-like"/>
    <property type="match status" value="1"/>
</dbReference>
<evidence type="ECO:0000256" key="1">
    <source>
        <dbReference type="ARBA" id="ARBA00022491"/>
    </source>
</evidence>
<protein>
    <recommendedName>
        <fullName evidence="5">Heat-inducible transcription repressor HrcA</fullName>
    </recommendedName>
</protein>
<comment type="caution">
    <text evidence="8">The sequence shown here is derived from an EMBL/GenBank/DDBJ whole genome shotgun (WGS) entry which is preliminary data.</text>
</comment>
<evidence type="ECO:0000256" key="3">
    <source>
        <dbReference type="ARBA" id="ARBA00023016"/>
    </source>
</evidence>
<evidence type="ECO:0000256" key="2">
    <source>
        <dbReference type="ARBA" id="ARBA00023015"/>
    </source>
</evidence>
<dbReference type="GO" id="GO:0003677">
    <property type="term" value="F:DNA binding"/>
    <property type="evidence" value="ECO:0007669"/>
    <property type="project" value="InterPro"/>
</dbReference>
<organism evidence="8 9">
    <name type="scientific">Dongia mobilis</name>
    <dbReference type="NCBI Taxonomy" id="578943"/>
    <lineage>
        <taxon>Bacteria</taxon>
        <taxon>Pseudomonadati</taxon>
        <taxon>Pseudomonadota</taxon>
        <taxon>Alphaproteobacteria</taxon>
        <taxon>Rhodospirillales</taxon>
        <taxon>Dongiaceae</taxon>
        <taxon>Dongia</taxon>
    </lineage>
</organism>
<dbReference type="InterPro" id="IPR036388">
    <property type="entry name" value="WH-like_DNA-bd_sf"/>
</dbReference>
<dbReference type="PANTHER" id="PTHR34824:SF1">
    <property type="entry name" value="HEAT-INDUCIBLE TRANSCRIPTION REPRESSOR HRCA"/>
    <property type="match status" value="1"/>
</dbReference>
<dbReference type="Pfam" id="PF01628">
    <property type="entry name" value="HrcA"/>
    <property type="match status" value="1"/>
</dbReference>
<feature type="region of interest" description="Disordered" evidence="6">
    <location>
        <begin position="1"/>
        <end position="21"/>
    </location>
</feature>
<dbReference type="InterPro" id="IPR021153">
    <property type="entry name" value="HrcA_C"/>
</dbReference>
<evidence type="ECO:0000259" key="7">
    <source>
        <dbReference type="Pfam" id="PF01628"/>
    </source>
</evidence>